<reference evidence="1" key="2">
    <citation type="journal article" date="2015" name="Data Brief">
        <title>Shoot transcriptome of the giant reed, Arundo donax.</title>
        <authorList>
            <person name="Barrero R.A."/>
            <person name="Guerrero F.D."/>
            <person name="Moolhuijzen P."/>
            <person name="Goolsby J.A."/>
            <person name="Tidwell J."/>
            <person name="Bellgard S.E."/>
            <person name="Bellgard M.I."/>
        </authorList>
    </citation>
    <scope>NUCLEOTIDE SEQUENCE</scope>
    <source>
        <tissue evidence="1">Shoot tissue taken approximately 20 cm above the soil surface</tissue>
    </source>
</reference>
<dbReference type="AlphaFoldDB" id="A0A0A9EP73"/>
<reference evidence="1" key="1">
    <citation type="submission" date="2014-09" db="EMBL/GenBank/DDBJ databases">
        <authorList>
            <person name="Magalhaes I.L.F."/>
            <person name="Oliveira U."/>
            <person name="Santos F.R."/>
            <person name="Vidigal T.H.D.A."/>
            <person name="Brescovit A.D."/>
            <person name="Santos A.J."/>
        </authorList>
    </citation>
    <scope>NUCLEOTIDE SEQUENCE</scope>
    <source>
        <tissue evidence="1">Shoot tissue taken approximately 20 cm above the soil surface</tissue>
    </source>
</reference>
<dbReference type="EMBL" id="GBRH01198265">
    <property type="protein sequence ID" value="JAD99630.1"/>
    <property type="molecule type" value="Transcribed_RNA"/>
</dbReference>
<organism evidence="1">
    <name type="scientific">Arundo donax</name>
    <name type="common">Giant reed</name>
    <name type="synonym">Donax arundinaceus</name>
    <dbReference type="NCBI Taxonomy" id="35708"/>
    <lineage>
        <taxon>Eukaryota</taxon>
        <taxon>Viridiplantae</taxon>
        <taxon>Streptophyta</taxon>
        <taxon>Embryophyta</taxon>
        <taxon>Tracheophyta</taxon>
        <taxon>Spermatophyta</taxon>
        <taxon>Magnoliopsida</taxon>
        <taxon>Liliopsida</taxon>
        <taxon>Poales</taxon>
        <taxon>Poaceae</taxon>
        <taxon>PACMAD clade</taxon>
        <taxon>Arundinoideae</taxon>
        <taxon>Arundineae</taxon>
        <taxon>Arundo</taxon>
    </lineage>
</organism>
<protein>
    <submittedName>
        <fullName evidence="1">Uncharacterized protein</fullName>
    </submittedName>
</protein>
<sequence>MSLSSLSCLALCVMLEPLIWFRMFADLLYAT</sequence>
<evidence type="ECO:0000313" key="1">
    <source>
        <dbReference type="EMBL" id="JAD99630.1"/>
    </source>
</evidence>
<name>A0A0A9EP73_ARUDO</name>
<accession>A0A0A9EP73</accession>
<proteinExistence type="predicted"/>